<dbReference type="Pfam" id="PF22939">
    <property type="entry name" value="WHD_GPIID"/>
    <property type="match status" value="1"/>
</dbReference>
<dbReference type="InterPro" id="IPR054471">
    <property type="entry name" value="GPIID_WHD"/>
</dbReference>
<evidence type="ECO:0000259" key="3">
    <source>
        <dbReference type="Pfam" id="PF24883"/>
    </source>
</evidence>
<dbReference type="PANTHER" id="PTHR10039:SF15">
    <property type="entry name" value="NACHT DOMAIN-CONTAINING PROTEIN"/>
    <property type="match status" value="1"/>
</dbReference>
<feature type="domain" description="Nephrocystin 3-like N-terminal" evidence="3">
    <location>
        <begin position="28"/>
        <end position="189"/>
    </location>
</feature>
<evidence type="ECO:0000313" key="4">
    <source>
        <dbReference type="EMBL" id="KAJ7706833.1"/>
    </source>
</evidence>
<accession>A0AAD7GWM3</accession>
<dbReference type="Pfam" id="PF24883">
    <property type="entry name" value="NPHP3_N"/>
    <property type="match status" value="1"/>
</dbReference>
<name>A0AAD7GWM3_MYCRO</name>
<dbReference type="InterPro" id="IPR027417">
    <property type="entry name" value="P-loop_NTPase"/>
</dbReference>
<dbReference type="SUPFAM" id="SSF52540">
    <property type="entry name" value="P-loop containing nucleoside triphosphate hydrolases"/>
    <property type="match status" value="1"/>
</dbReference>
<dbReference type="Proteomes" id="UP001221757">
    <property type="component" value="Unassembled WGS sequence"/>
</dbReference>
<dbReference type="AlphaFoldDB" id="A0AAD7GWM3"/>
<feature type="domain" description="GPI inositol-deacylase winged helix" evidence="2">
    <location>
        <begin position="299"/>
        <end position="382"/>
    </location>
</feature>
<organism evidence="4 5">
    <name type="scientific">Mycena rosella</name>
    <name type="common">Pink bonnet</name>
    <name type="synonym">Agaricus rosellus</name>
    <dbReference type="NCBI Taxonomy" id="1033263"/>
    <lineage>
        <taxon>Eukaryota</taxon>
        <taxon>Fungi</taxon>
        <taxon>Dikarya</taxon>
        <taxon>Basidiomycota</taxon>
        <taxon>Agaricomycotina</taxon>
        <taxon>Agaricomycetes</taxon>
        <taxon>Agaricomycetidae</taxon>
        <taxon>Agaricales</taxon>
        <taxon>Marasmiineae</taxon>
        <taxon>Mycenaceae</taxon>
        <taxon>Mycena</taxon>
    </lineage>
</organism>
<feature type="non-terminal residue" evidence="4">
    <location>
        <position position="436"/>
    </location>
</feature>
<keyword evidence="5" id="KW-1185">Reference proteome</keyword>
<evidence type="ECO:0008006" key="6">
    <source>
        <dbReference type="Google" id="ProtNLM"/>
    </source>
</evidence>
<dbReference type="EMBL" id="JARKIE010000006">
    <property type="protein sequence ID" value="KAJ7706833.1"/>
    <property type="molecule type" value="Genomic_DNA"/>
</dbReference>
<evidence type="ECO:0000256" key="1">
    <source>
        <dbReference type="ARBA" id="ARBA00022737"/>
    </source>
</evidence>
<dbReference type="InterPro" id="IPR056884">
    <property type="entry name" value="NPHP3-like_N"/>
</dbReference>
<evidence type="ECO:0000259" key="2">
    <source>
        <dbReference type="Pfam" id="PF22939"/>
    </source>
</evidence>
<evidence type="ECO:0000313" key="5">
    <source>
        <dbReference type="Proteomes" id="UP001221757"/>
    </source>
</evidence>
<gene>
    <name evidence="4" type="ORF">B0H17DRAFT_877064</name>
</gene>
<comment type="caution">
    <text evidence="4">The sequence shown here is derived from an EMBL/GenBank/DDBJ whole genome shotgun (WGS) entry which is preliminary data.</text>
</comment>
<proteinExistence type="predicted"/>
<feature type="non-terminal residue" evidence="4">
    <location>
        <position position="1"/>
    </location>
</feature>
<dbReference type="PANTHER" id="PTHR10039">
    <property type="entry name" value="AMELOGENIN"/>
    <property type="match status" value="1"/>
</dbReference>
<keyword evidence="1" id="KW-0677">Repeat</keyword>
<sequence>ERDKIIDWFSPLNFFLRQADIFSTRQPGTGGWLLEHKLFKKWKSGKGKTLWCRGMPGAGKTVLASIVVDHLREALDSQSIAVAVIYINHQETEAQTFSNLLAGLWRQLVVRKPISSAVSELYEKHREQRTRPSLAEVDFILCSTLSEHSNVFIVVDAIDEYPEQQRHILLRHLSSLTPAWTVNLMLTSRPHLNIKHVVENFDTLEIRATEDDIRRHVEAETLKSSRLSRHIENRPDLRKEIETIIVRRSDGMFLLAKLHIESLATKHTINAVRVALADMPRDLKSTYDEVVDRINRQSEDDKKLAWHTISWVTRAKRPLRPTELREALAVQSGAIKLDPDDLLDMDTILSVCAGLVVINQADKRIRLIHYTMKTYFNDAQAATFPHSSTEIATICITYLSFDIFSHHIDDPMSLFRQYSFLDYAVEYCLVHARGRP</sequence>
<reference evidence="4" key="1">
    <citation type="submission" date="2023-03" db="EMBL/GenBank/DDBJ databases">
        <title>Massive genome expansion in bonnet fungi (Mycena s.s.) driven by repeated elements and novel gene families across ecological guilds.</title>
        <authorList>
            <consortium name="Lawrence Berkeley National Laboratory"/>
            <person name="Harder C.B."/>
            <person name="Miyauchi S."/>
            <person name="Viragh M."/>
            <person name="Kuo A."/>
            <person name="Thoen E."/>
            <person name="Andreopoulos B."/>
            <person name="Lu D."/>
            <person name="Skrede I."/>
            <person name="Drula E."/>
            <person name="Henrissat B."/>
            <person name="Morin E."/>
            <person name="Kohler A."/>
            <person name="Barry K."/>
            <person name="LaButti K."/>
            <person name="Morin E."/>
            <person name="Salamov A."/>
            <person name="Lipzen A."/>
            <person name="Mereny Z."/>
            <person name="Hegedus B."/>
            <person name="Baldrian P."/>
            <person name="Stursova M."/>
            <person name="Weitz H."/>
            <person name="Taylor A."/>
            <person name="Grigoriev I.V."/>
            <person name="Nagy L.G."/>
            <person name="Martin F."/>
            <person name="Kauserud H."/>
        </authorList>
    </citation>
    <scope>NUCLEOTIDE SEQUENCE</scope>
    <source>
        <strain evidence="4">CBHHK067</strain>
    </source>
</reference>
<protein>
    <recommendedName>
        <fullName evidence="6">NACHT domain-containing protein</fullName>
    </recommendedName>
</protein>
<dbReference type="Gene3D" id="3.40.50.300">
    <property type="entry name" value="P-loop containing nucleotide triphosphate hydrolases"/>
    <property type="match status" value="1"/>
</dbReference>